<dbReference type="STRING" id="360910.BAV0616"/>
<reference evidence="2 3" key="1">
    <citation type="journal article" date="2006" name="J. Bacteriol.">
        <title>Comparison of the genome sequence of the poultry pathogen Bordetella avium with those of B. bronchiseptica, B. pertussis, and B. parapertussis reveals extensive diversity in surface structures associated with host interaction.</title>
        <authorList>
            <person name="Sebaihia M."/>
            <person name="Preston A."/>
            <person name="Maskell D.J."/>
            <person name="Kuzmiak H."/>
            <person name="Connell T.D."/>
            <person name="King N.D."/>
            <person name="Orndorff P.E."/>
            <person name="Miyamoto D.M."/>
            <person name="Thomson N.R."/>
            <person name="Harris D."/>
            <person name="Goble A."/>
            <person name="Lord A."/>
            <person name="Murphy L."/>
            <person name="Quail M.A."/>
            <person name="Rutter S."/>
            <person name="Squares R."/>
            <person name="Squares S."/>
            <person name="Woodward J."/>
            <person name="Parkhill J."/>
            <person name="Temple L.M."/>
        </authorList>
    </citation>
    <scope>NUCLEOTIDE SEQUENCE [LARGE SCALE GENOMIC DNA]</scope>
    <source>
        <strain evidence="2 3">197N</strain>
    </source>
</reference>
<dbReference type="AlphaFoldDB" id="Q2KXR1"/>
<accession>Q2KXR1</accession>
<dbReference type="KEGG" id="bav:BAV0616"/>
<proteinExistence type="predicted"/>
<keyword evidence="1" id="KW-0812">Transmembrane</keyword>
<organism evidence="2 3">
    <name type="scientific">Bordetella avium (strain 197N)</name>
    <dbReference type="NCBI Taxonomy" id="360910"/>
    <lineage>
        <taxon>Bacteria</taxon>
        <taxon>Pseudomonadati</taxon>
        <taxon>Pseudomonadota</taxon>
        <taxon>Betaproteobacteria</taxon>
        <taxon>Burkholderiales</taxon>
        <taxon>Alcaligenaceae</taxon>
        <taxon>Bordetella</taxon>
    </lineage>
</organism>
<protein>
    <submittedName>
        <fullName evidence="2">Membrane protein</fullName>
    </submittedName>
</protein>
<evidence type="ECO:0000313" key="2">
    <source>
        <dbReference type="EMBL" id="CAJ48221.1"/>
    </source>
</evidence>
<dbReference type="GeneID" id="92936200"/>
<feature type="transmembrane region" description="Helical" evidence="1">
    <location>
        <begin position="73"/>
        <end position="95"/>
    </location>
</feature>
<dbReference type="HOGENOM" id="CLU_1692107_0_0_4"/>
<dbReference type="OrthoDB" id="8637659at2"/>
<evidence type="ECO:0000313" key="3">
    <source>
        <dbReference type="Proteomes" id="UP000001977"/>
    </source>
</evidence>
<dbReference type="RefSeq" id="WP_012416311.1">
    <property type="nucleotide sequence ID" value="NC_010645.1"/>
</dbReference>
<keyword evidence="3" id="KW-1185">Reference proteome</keyword>
<sequence>MMEAQRLPWKYLIMWLRFYYAIHFLKSGINYAVFGVIPDFSKAGAVGPYLAEMNNIGFYPFIKYLEIVLGGMLLFNIFVPLALAVMAGVAFQIAYLNLFVSPHPRQLFTGTQELLLCGLLIIAYGKSYAGLFKLKAKPAFLWEKNRHHGQDTP</sequence>
<evidence type="ECO:0000256" key="1">
    <source>
        <dbReference type="SAM" id="Phobius"/>
    </source>
</evidence>
<dbReference type="EMBL" id="AM167904">
    <property type="protein sequence ID" value="CAJ48221.1"/>
    <property type="molecule type" value="Genomic_DNA"/>
</dbReference>
<name>Q2KXR1_BORA1</name>
<keyword evidence="1" id="KW-1133">Transmembrane helix</keyword>
<feature type="transmembrane region" description="Helical" evidence="1">
    <location>
        <begin position="107"/>
        <end position="125"/>
    </location>
</feature>
<gene>
    <name evidence="2" type="ordered locus">BAV0616</name>
</gene>
<keyword evidence="1" id="KW-0472">Membrane</keyword>
<dbReference type="Proteomes" id="UP000001977">
    <property type="component" value="Chromosome"/>
</dbReference>